<dbReference type="InterPro" id="IPR006016">
    <property type="entry name" value="UspA"/>
</dbReference>
<dbReference type="Proteomes" id="UP001497392">
    <property type="component" value="Unassembled WGS sequence"/>
</dbReference>
<gene>
    <name evidence="2" type="primary">g8905</name>
    <name evidence="2" type="ORF">VP750_LOCUS7995</name>
</gene>
<evidence type="ECO:0000259" key="1">
    <source>
        <dbReference type="Pfam" id="PF00582"/>
    </source>
</evidence>
<dbReference type="CDD" id="cd23659">
    <property type="entry name" value="USP_At3g01520-like"/>
    <property type="match status" value="1"/>
</dbReference>
<protein>
    <submittedName>
        <fullName evidence="2">G8905 protein</fullName>
    </submittedName>
</protein>
<name>A0ABP1G6C8_9CHLO</name>
<evidence type="ECO:0000313" key="2">
    <source>
        <dbReference type="EMBL" id="CAL5226089.1"/>
    </source>
</evidence>
<dbReference type="InterPro" id="IPR014729">
    <property type="entry name" value="Rossmann-like_a/b/a_fold"/>
</dbReference>
<dbReference type="Gene3D" id="3.40.50.620">
    <property type="entry name" value="HUPs"/>
    <property type="match status" value="1"/>
</dbReference>
<feature type="domain" description="UspA" evidence="1">
    <location>
        <begin position="6"/>
        <end position="157"/>
    </location>
</feature>
<dbReference type="PANTHER" id="PTHR31964:SF113">
    <property type="entry name" value="USPA DOMAIN-CONTAINING PROTEIN"/>
    <property type="match status" value="1"/>
</dbReference>
<evidence type="ECO:0000313" key="3">
    <source>
        <dbReference type="Proteomes" id="UP001497392"/>
    </source>
</evidence>
<sequence length="158" mass="17123">MDDKALIIAVDTSEECLKAVDFALEHFTKGYTYHLLHVQTHPVSAASVLANADAAGLAFEGQLAYDKERDDASQEFMARFLIPKASSAGAKVITTMLHSDPDSSNDIAAAICGYVKKHKPAALLMMKHNKSALTRFFLGSVTRYCAIHCHTSVIIVPA</sequence>
<dbReference type="EMBL" id="CAXHTA020000015">
    <property type="protein sequence ID" value="CAL5226089.1"/>
    <property type="molecule type" value="Genomic_DNA"/>
</dbReference>
<accession>A0ABP1G6C8</accession>
<dbReference type="SUPFAM" id="SSF52402">
    <property type="entry name" value="Adenine nucleotide alpha hydrolases-like"/>
    <property type="match status" value="1"/>
</dbReference>
<keyword evidence="3" id="KW-1185">Reference proteome</keyword>
<dbReference type="PANTHER" id="PTHR31964">
    <property type="entry name" value="ADENINE NUCLEOTIDE ALPHA HYDROLASES-LIKE SUPERFAMILY PROTEIN"/>
    <property type="match status" value="1"/>
</dbReference>
<reference evidence="2 3" key="1">
    <citation type="submission" date="2024-06" db="EMBL/GenBank/DDBJ databases">
        <authorList>
            <person name="Kraege A."/>
            <person name="Thomma B."/>
        </authorList>
    </citation>
    <scope>NUCLEOTIDE SEQUENCE [LARGE SCALE GENOMIC DNA]</scope>
</reference>
<dbReference type="Pfam" id="PF00582">
    <property type="entry name" value="Usp"/>
    <property type="match status" value="1"/>
</dbReference>
<organism evidence="2 3">
    <name type="scientific">Coccomyxa viridis</name>
    <dbReference type="NCBI Taxonomy" id="1274662"/>
    <lineage>
        <taxon>Eukaryota</taxon>
        <taxon>Viridiplantae</taxon>
        <taxon>Chlorophyta</taxon>
        <taxon>core chlorophytes</taxon>
        <taxon>Trebouxiophyceae</taxon>
        <taxon>Trebouxiophyceae incertae sedis</taxon>
        <taxon>Coccomyxaceae</taxon>
        <taxon>Coccomyxa</taxon>
    </lineage>
</organism>
<comment type="caution">
    <text evidence="2">The sequence shown here is derived from an EMBL/GenBank/DDBJ whole genome shotgun (WGS) entry which is preliminary data.</text>
</comment>
<proteinExistence type="predicted"/>